<reference evidence="1" key="1">
    <citation type="submission" date="2021-02" db="EMBL/GenBank/DDBJ databases">
        <authorList>
            <person name="Nowell W R."/>
        </authorList>
    </citation>
    <scope>NUCLEOTIDE SEQUENCE</scope>
</reference>
<organism evidence="1 3">
    <name type="scientific">Didymodactylos carnosus</name>
    <dbReference type="NCBI Taxonomy" id="1234261"/>
    <lineage>
        <taxon>Eukaryota</taxon>
        <taxon>Metazoa</taxon>
        <taxon>Spiralia</taxon>
        <taxon>Gnathifera</taxon>
        <taxon>Rotifera</taxon>
        <taxon>Eurotatoria</taxon>
        <taxon>Bdelloidea</taxon>
        <taxon>Philodinida</taxon>
        <taxon>Philodinidae</taxon>
        <taxon>Didymodactylos</taxon>
    </lineage>
</organism>
<dbReference type="AlphaFoldDB" id="A0A814U4S7"/>
<protein>
    <submittedName>
        <fullName evidence="1">Uncharacterized protein</fullName>
    </submittedName>
</protein>
<name>A0A814U4S7_9BILA</name>
<dbReference type="EMBL" id="CAJOBC010007494">
    <property type="protein sequence ID" value="CAF3934137.1"/>
    <property type="molecule type" value="Genomic_DNA"/>
</dbReference>
<evidence type="ECO:0000313" key="2">
    <source>
        <dbReference type="EMBL" id="CAF3934137.1"/>
    </source>
</evidence>
<evidence type="ECO:0000313" key="1">
    <source>
        <dbReference type="EMBL" id="CAF1170399.1"/>
    </source>
</evidence>
<dbReference type="Proteomes" id="UP000663829">
    <property type="component" value="Unassembled WGS sequence"/>
</dbReference>
<dbReference type="EMBL" id="CAJNOQ010007495">
    <property type="protein sequence ID" value="CAF1170399.1"/>
    <property type="molecule type" value="Genomic_DNA"/>
</dbReference>
<dbReference type="Proteomes" id="UP000681722">
    <property type="component" value="Unassembled WGS sequence"/>
</dbReference>
<proteinExistence type="predicted"/>
<sequence length="237" mass="25403">MAGGRGGRNSVVFPNTFSSCSANTGICTPFNGLVANYSNGKIVSAVGFSFNNSMTAVYGLGMAVSDSIAFGINAFNNTSTGVWSGMFVLADTITGAFIQSDQVTSLSVNDSSNWFGIFNMRNSSNYTNDGSIMYLNQVCSNTFINPSTNIGLSASLLFVYYGQPFYVGPGCPYWQVQWYCTSNQSATIGGWILISGQWTTLTTTTGSNTAYTITGYNQGYFVNGVQQPYVECNPNHV</sequence>
<dbReference type="PROSITE" id="PS51257">
    <property type="entry name" value="PROKAR_LIPOPROTEIN"/>
    <property type="match status" value="1"/>
</dbReference>
<evidence type="ECO:0000313" key="3">
    <source>
        <dbReference type="Proteomes" id="UP000663829"/>
    </source>
</evidence>
<gene>
    <name evidence="1" type="ORF">GPM918_LOCUS22150</name>
    <name evidence="2" type="ORF">SRO942_LOCUS22146</name>
</gene>
<keyword evidence="3" id="KW-1185">Reference proteome</keyword>
<comment type="caution">
    <text evidence="1">The sequence shown here is derived from an EMBL/GenBank/DDBJ whole genome shotgun (WGS) entry which is preliminary data.</text>
</comment>
<accession>A0A814U4S7</accession>